<accession>A0A0G0LG07</accession>
<feature type="transmembrane region" description="Helical" evidence="11">
    <location>
        <begin position="21"/>
        <end position="46"/>
    </location>
</feature>
<evidence type="ECO:0000313" key="14">
    <source>
        <dbReference type="EMBL" id="KKQ90002.1"/>
    </source>
</evidence>
<dbReference type="Proteomes" id="UP000033934">
    <property type="component" value="Unassembled WGS sequence"/>
</dbReference>
<evidence type="ECO:0000259" key="13">
    <source>
        <dbReference type="Pfam" id="PF18075"/>
    </source>
</evidence>
<comment type="subcellular location">
    <subcellularLocation>
        <location evidence="1">Cell membrane</location>
        <topology evidence="1">Multi-pass membrane protein</topology>
    </subcellularLocation>
</comment>
<keyword evidence="9 10" id="KW-0131">Cell cycle</keyword>
<organism evidence="14 15">
    <name type="scientific">Berkelbacteria bacterium GW2011_GWA2_38_9</name>
    <dbReference type="NCBI Taxonomy" id="1618334"/>
    <lineage>
        <taxon>Bacteria</taxon>
        <taxon>Candidatus Berkelbacteria</taxon>
    </lineage>
</organism>
<sequence>MITFFRIIKFGIQGFWRNIVLSFNATFIMTLTLITLSIFFILNIVVTSSTGKLEEKLDITITLIDQATEQEVADFIKIIDAKPEVKKLEYINKDKLLKEWRDLFTKQPEFRDLITKQDNPLLREVRVWAYDSDNLQKISTFAEKKEFDLIVNSVSYRENQSKIKEIINYSKFLRKISLIMSLVFTGIALFVILTTIRLAIYSRREEIEIMRFVGATSLLIRAPFIFEGILYGVLATIFAEIMAIAAIWGIQSLENQYLGSAGGSIIFGNSNDSFLHLYQQYIWSILLVHLICGVLIGIVSSYIAVRKYLK</sequence>
<evidence type="ECO:0000256" key="11">
    <source>
        <dbReference type="SAM" id="Phobius"/>
    </source>
</evidence>
<dbReference type="AlphaFoldDB" id="A0A0G0LG07"/>
<evidence type="ECO:0000256" key="4">
    <source>
        <dbReference type="ARBA" id="ARBA00022475"/>
    </source>
</evidence>
<dbReference type="GO" id="GO:0051301">
    <property type="term" value="P:cell division"/>
    <property type="evidence" value="ECO:0007669"/>
    <property type="project" value="UniProtKB-KW"/>
</dbReference>
<evidence type="ECO:0000256" key="2">
    <source>
        <dbReference type="ARBA" id="ARBA00007379"/>
    </source>
</evidence>
<dbReference type="Gene3D" id="3.30.70.3040">
    <property type="match status" value="1"/>
</dbReference>
<protein>
    <recommendedName>
        <fullName evidence="3 10">Cell division protein FtsX</fullName>
    </recommendedName>
</protein>
<keyword evidence="6 11" id="KW-0812">Transmembrane</keyword>
<keyword evidence="8 10" id="KW-0472">Membrane</keyword>
<evidence type="ECO:0000256" key="5">
    <source>
        <dbReference type="ARBA" id="ARBA00022618"/>
    </source>
</evidence>
<evidence type="ECO:0000256" key="8">
    <source>
        <dbReference type="ARBA" id="ARBA00023136"/>
    </source>
</evidence>
<proteinExistence type="inferred from homology"/>
<evidence type="ECO:0000256" key="1">
    <source>
        <dbReference type="ARBA" id="ARBA00004651"/>
    </source>
</evidence>
<evidence type="ECO:0000259" key="12">
    <source>
        <dbReference type="Pfam" id="PF02687"/>
    </source>
</evidence>
<evidence type="ECO:0000256" key="6">
    <source>
        <dbReference type="ARBA" id="ARBA00022692"/>
    </source>
</evidence>
<dbReference type="PANTHER" id="PTHR47755">
    <property type="entry name" value="CELL DIVISION PROTEIN FTSX"/>
    <property type="match status" value="1"/>
</dbReference>
<dbReference type="InterPro" id="IPR040690">
    <property type="entry name" value="FtsX_ECD"/>
</dbReference>
<dbReference type="PANTHER" id="PTHR47755:SF1">
    <property type="entry name" value="CELL DIVISION PROTEIN FTSX"/>
    <property type="match status" value="1"/>
</dbReference>
<comment type="caution">
    <text evidence="14">The sequence shown here is derived from an EMBL/GenBank/DDBJ whole genome shotgun (WGS) entry which is preliminary data.</text>
</comment>
<evidence type="ECO:0000256" key="7">
    <source>
        <dbReference type="ARBA" id="ARBA00022989"/>
    </source>
</evidence>
<keyword evidence="7 11" id="KW-1133">Transmembrane helix</keyword>
<feature type="transmembrane region" description="Helical" evidence="11">
    <location>
        <begin position="178"/>
        <end position="200"/>
    </location>
</feature>
<gene>
    <name evidence="14" type="ORF">UT11_C0015G0009</name>
</gene>
<evidence type="ECO:0000256" key="9">
    <source>
        <dbReference type="ARBA" id="ARBA00023306"/>
    </source>
</evidence>
<keyword evidence="5 10" id="KW-0132">Cell division</keyword>
<feature type="domain" description="ABC3 transporter permease C-terminal" evidence="12">
    <location>
        <begin position="179"/>
        <end position="309"/>
    </location>
</feature>
<dbReference type="EMBL" id="LBVO01000015">
    <property type="protein sequence ID" value="KKQ90002.1"/>
    <property type="molecule type" value="Genomic_DNA"/>
</dbReference>
<dbReference type="Pfam" id="PF02687">
    <property type="entry name" value="FtsX"/>
    <property type="match status" value="1"/>
</dbReference>
<dbReference type="InterPro" id="IPR003838">
    <property type="entry name" value="ABC3_permease_C"/>
</dbReference>
<evidence type="ECO:0000256" key="3">
    <source>
        <dbReference type="ARBA" id="ARBA00021907"/>
    </source>
</evidence>
<feature type="transmembrane region" description="Helical" evidence="11">
    <location>
        <begin position="281"/>
        <end position="305"/>
    </location>
</feature>
<name>A0A0G0LG07_9BACT</name>
<feature type="transmembrane region" description="Helical" evidence="11">
    <location>
        <begin position="229"/>
        <end position="250"/>
    </location>
</feature>
<evidence type="ECO:0000256" key="10">
    <source>
        <dbReference type="PIRNR" id="PIRNR003097"/>
    </source>
</evidence>
<dbReference type="GO" id="GO:0005886">
    <property type="term" value="C:plasma membrane"/>
    <property type="evidence" value="ECO:0007669"/>
    <property type="project" value="UniProtKB-SubCell"/>
</dbReference>
<reference evidence="14 15" key="1">
    <citation type="journal article" date="2015" name="Nature">
        <title>rRNA introns, odd ribosomes, and small enigmatic genomes across a large radiation of phyla.</title>
        <authorList>
            <person name="Brown C.T."/>
            <person name="Hug L.A."/>
            <person name="Thomas B.C."/>
            <person name="Sharon I."/>
            <person name="Castelle C.J."/>
            <person name="Singh A."/>
            <person name="Wilkins M.J."/>
            <person name="Williams K.H."/>
            <person name="Banfield J.F."/>
        </authorList>
    </citation>
    <scope>NUCLEOTIDE SEQUENCE [LARGE SCALE GENOMIC DNA]</scope>
</reference>
<feature type="domain" description="FtsX extracellular" evidence="13">
    <location>
        <begin position="58"/>
        <end position="144"/>
    </location>
</feature>
<dbReference type="InterPro" id="IPR004513">
    <property type="entry name" value="FtsX"/>
</dbReference>
<evidence type="ECO:0000313" key="15">
    <source>
        <dbReference type="Proteomes" id="UP000033934"/>
    </source>
</evidence>
<keyword evidence="4 10" id="KW-1003">Cell membrane</keyword>
<dbReference type="Pfam" id="PF18075">
    <property type="entry name" value="FtsX_ECD"/>
    <property type="match status" value="1"/>
</dbReference>
<comment type="similarity">
    <text evidence="2 10">Belongs to the ABC-4 integral membrane protein family. FtsX subfamily.</text>
</comment>
<dbReference type="PIRSF" id="PIRSF003097">
    <property type="entry name" value="FtsX"/>
    <property type="match status" value="1"/>
</dbReference>